<dbReference type="InterPro" id="IPR025714">
    <property type="entry name" value="Methyltranfer_dom"/>
</dbReference>
<dbReference type="RefSeq" id="WP_250139928.1">
    <property type="nucleotide sequence ID" value="NZ_JALIQP010000002.1"/>
</dbReference>
<evidence type="ECO:0000313" key="3">
    <source>
        <dbReference type="EMBL" id="MFC4543396.1"/>
    </source>
</evidence>
<dbReference type="AlphaFoldDB" id="A0ABD5PS01"/>
<dbReference type="EMBL" id="JBHSFA010000007">
    <property type="protein sequence ID" value="MFC4543396.1"/>
    <property type="molecule type" value="Genomic_DNA"/>
</dbReference>
<evidence type="ECO:0000256" key="1">
    <source>
        <dbReference type="SAM" id="MobiDB-lite"/>
    </source>
</evidence>
<proteinExistence type="predicted"/>
<comment type="caution">
    <text evidence="3">The sequence shown here is derived from an EMBL/GenBank/DDBJ whole genome shotgun (WGS) entry which is preliminary data.</text>
</comment>
<protein>
    <submittedName>
        <fullName evidence="3">Class I SAM-dependent methyltransferase</fullName>
        <ecNumber evidence="3">2.1.1.-</ecNumber>
    </submittedName>
</protein>
<feature type="region of interest" description="Disordered" evidence="1">
    <location>
        <begin position="1"/>
        <end position="26"/>
    </location>
</feature>
<evidence type="ECO:0000313" key="4">
    <source>
        <dbReference type="Proteomes" id="UP001595898"/>
    </source>
</evidence>
<dbReference type="GO" id="GO:0032259">
    <property type="term" value="P:methylation"/>
    <property type="evidence" value="ECO:0007669"/>
    <property type="project" value="UniProtKB-KW"/>
</dbReference>
<dbReference type="Pfam" id="PF13847">
    <property type="entry name" value="Methyltransf_31"/>
    <property type="match status" value="1"/>
</dbReference>
<dbReference type="CDD" id="cd02440">
    <property type="entry name" value="AdoMet_MTases"/>
    <property type="match status" value="1"/>
</dbReference>
<accession>A0ABD5PS01</accession>
<gene>
    <name evidence="3" type="ORF">ACFO5R_15810</name>
</gene>
<keyword evidence="3" id="KW-0808">Transferase</keyword>
<organism evidence="3 4">
    <name type="scientific">Halosolutus amylolyticus</name>
    <dbReference type="NCBI Taxonomy" id="2932267"/>
    <lineage>
        <taxon>Archaea</taxon>
        <taxon>Methanobacteriati</taxon>
        <taxon>Methanobacteriota</taxon>
        <taxon>Stenosarchaea group</taxon>
        <taxon>Halobacteria</taxon>
        <taxon>Halobacteriales</taxon>
        <taxon>Natrialbaceae</taxon>
        <taxon>Halosolutus</taxon>
    </lineage>
</organism>
<name>A0ABD5PS01_9EURY</name>
<dbReference type="Proteomes" id="UP001595898">
    <property type="component" value="Unassembled WGS sequence"/>
</dbReference>
<sequence>MATDHRDRNPANGRSSSDDEHAAHLERSRTVWDRWSDYYGMSERDFEPMREALIDRLALEPGDRVLEIGCGPGVNFERLRTDVGPDGELVAVDYSPGMVENARDRIEEHGWENVEVRRADATTIDFDEPFDAAIATLSLSVMPDARRTIETVYRSLVPGARFAVLDVRMIPSGPARILNPIVWRFFRWYANWNPDNDVVGSLAAVFEDCDGAGHRSDGEAAGTCDVVETSLAGSAYSVVCTRPGAE</sequence>
<keyword evidence="4" id="KW-1185">Reference proteome</keyword>
<keyword evidence="3" id="KW-0489">Methyltransferase</keyword>
<dbReference type="PANTHER" id="PTHR43861">
    <property type="entry name" value="TRANS-ACONITATE 2-METHYLTRANSFERASE-RELATED"/>
    <property type="match status" value="1"/>
</dbReference>
<dbReference type="InterPro" id="IPR029063">
    <property type="entry name" value="SAM-dependent_MTases_sf"/>
</dbReference>
<feature type="compositionally biased region" description="Basic and acidic residues" evidence="1">
    <location>
        <begin position="16"/>
        <end position="26"/>
    </location>
</feature>
<reference evidence="3 4" key="1">
    <citation type="journal article" date="2019" name="Int. J. Syst. Evol. Microbiol.">
        <title>The Global Catalogue of Microorganisms (GCM) 10K type strain sequencing project: providing services to taxonomists for standard genome sequencing and annotation.</title>
        <authorList>
            <consortium name="The Broad Institute Genomics Platform"/>
            <consortium name="The Broad Institute Genome Sequencing Center for Infectious Disease"/>
            <person name="Wu L."/>
            <person name="Ma J."/>
        </authorList>
    </citation>
    <scope>NUCLEOTIDE SEQUENCE [LARGE SCALE GENOMIC DNA]</scope>
    <source>
        <strain evidence="3 4">WLHS5</strain>
    </source>
</reference>
<feature type="domain" description="Methyltransferase" evidence="2">
    <location>
        <begin position="60"/>
        <end position="168"/>
    </location>
</feature>
<dbReference type="EC" id="2.1.1.-" evidence="3"/>
<dbReference type="Gene3D" id="3.40.50.150">
    <property type="entry name" value="Vaccinia Virus protein VP39"/>
    <property type="match status" value="1"/>
</dbReference>
<dbReference type="SUPFAM" id="SSF53335">
    <property type="entry name" value="S-adenosyl-L-methionine-dependent methyltransferases"/>
    <property type="match status" value="1"/>
</dbReference>
<dbReference type="GO" id="GO:0008168">
    <property type="term" value="F:methyltransferase activity"/>
    <property type="evidence" value="ECO:0007669"/>
    <property type="project" value="UniProtKB-KW"/>
</dbReference>
<evidence type="ECO:0000259" key="2">
    <source>
        <dbReference type="Pfam" id="PF13847"/>
    </source>
</evidence>
<dbReference type="PANTHER" id="PTHR43861:SF1">
    <property type="entry name" value="TRANS-ACONITATE 2-METHYLTRANSFERASE"/>
    <property type="match status" value="1"/>
</dbReference>